<proteinExistence type="inferred from homology"/>
<dbReference type="RefSeq" id="WP_004617748.1">
    <property type="nucleotide sequence ID" value="NZ_APMP01000006.1"/>
</dbReference>
<keyword evidence="5 9" id="KW-0798">TonB box</keyword>
<comment type="similarity">
    <text evidence="8 9">Belongs to the TonB-dependent receptor family.</text>
</comment>
<keyword evidence="6 8" id="KW-0472">Membrane</keyword>
<keyword evidence="13" id="KW-0675">Receptor</keyword>
<evidence type="ECO:0000313" key="13">
    <source>
        <dbReference type="EMBL" id="ENZ82597.1"/>
    </source>
</evidence>
<feature type="signal peptide" evidence="10">
    <location>
        <begin position="1"/>
        <end position="35"/>
    </location>
</feature>
<dbReference type="InterPro" id="IPR036942">
    <property type="entry name" value="Beta-barrel_TonB_sf"/>
</dbReference>
<dbReference type="PATRIC" id="fig|1292034.3.peg.1519"/>
<evidence type="ECO:0000256" key="6">
    <source>
        <dbReference type="ARBA" id="ARBA00023136"/>
    </source>
</evidence>
<keyword evidence="2 8" id="KW-0813">Transport</keyword>
<dbReference type="eggNOG" id="COG1629">
    <property type="taxonomic scope" value="Bacteria"/>
</dbReference>
<dbReference type="Gene3D" id="2.40.170.20">
    <property type="entry name" value="TonB-dependent receptor, beta-barrel domain"/>
    <property type="match status" value="1"/>
</dbReference>
<evidence type="ECO:0000256" key="3">
    <source>
        <dbReference type="ARBA" id="ARBA00022452"/>
    </source>
</evidence>
<keyword evidence="7 8" id="KW-0998">Cell outer membrane</keyword>
<dbReference type="eggNOG" id="COG4771">
    <property type="taxonomic scope" value="Bacteria"/>
</dbReference>
<dbReference type="InterPro" id="IPR000531">
    <property type="entry name" value="Beta-barrel_TonB"/>
</dbReference>
<comment type="subcellular location">
    <subcellularLocation>
        <location evidence="1 8">Cell outer membrane</location>
        <topology evidence="1 8">Multi-pass membrane protein</topology>
    </subcellularLocation>
</comment>
<dbReference type="STRING" id="1292034.OR37_01534"/>
<dbReference type="Gene3D" id="2.170.130.10">
    <property type="entry name" value="TonB-dependent receptor, plug domain"/>
    <property type="match status" value="1"/>
</dbReference>
<dbReference type="CDD" id="cd01347">
    <property type="entry name" value="ligand_gated_channel"/>
    <property type="match status" value="1"/>
</dbReference>
<evidence type="ECO:0000259" key="11">
    <source>
        <dbReference type="Pfam" id="PF00593"/>
    </source>
</evidence>
<evidence type="ECO:0000256" key="4">
    <source>
        <dbReference type="ARBA" id="ARBA00022692"/>
    </source>
</evidence>
<evidence type="ECO:0000256" key="7">
    <source>
        <dbReference type="ARBA" id="ARBA00023237"/>
    </source>
</evidence>
<name>R0ENF8_CAUVI</name>
<dbReference type="GO" id="GO:0009279">
    <property type="term" value="C:cell outer membrane"/>
    <property type="evidence" value="ECO:0007669"/>
    <property type="project" value="UniProtKB-SubCell"/>
</dbReference>
<keyword evidence="4 8" id="KW-0812">Transmembrane</keyword>
<sequence precursor="true">MICKSDGGRSRTLGLKLMMGASAIGLAMLAGAAQAQTAPSQDTTVEEVVVTGLRGSLNRSIDVKRNSSVIVDSIASEDLGKFPDTNVAESLQRITGVSIDRSGGEGRFVTVRGFGPSFNELLLNGRTLATENPGRQFSFDMLPAELISGADVYKTTNSALQEGGIGSTINLKTARPFDSKGQRIVLSAQGNYEDLSGKASPNLFGLYSNTFMDGRLGVLGSVSFQERKARIDSANTSGYYATSVGGQTVYMPQDYNQYSDTEDRKRTSVTGTVQYRATDNLTFTVDGIYNKFTVKSNTSQVGHYFSPGSISNVKLDSNKTVVAFDQNADAHSDFVSRTFNRPTNLKALGFNADWNPTDLINVKFDSSWSKAENNNGGNEIFAVVGIPNTVHFDNTAGGLPTLTTGKSYSDPNAVGKAHFATRQGSNYGEEVYENRLDATFKTDYEHFTAVRVGGIYTDRKKTNQLVQSSSDIWCTYCGYGVSVPAGLLKSFAPSGFLDGEGGNFPRQWLSFNSEDYFKFLESQAAANAEDVVKGQPVGTSYAALQKTNGFAATPQSSSYNVHEKVAGGYIQADFAGDIGGLPTSATLGVRYVHTQLTSSGQTQTLLDLTPIAGDSTLYNAALTGSSPVSKSSSYDDFLPSLNVKMDLRDDMVARFAASKTVTRPNLTDLAPQLNLISTRPGNLSASGGNPDLKPYKSTNFDVSYEWYYQKSGFFTVGAFYKKLDDFIVVSSAPEVFTISNSANLAAFSGGKATFNVSRPRNVGSANVYGLEVGFQHTMDYLPAPFDGLGVTLNATFVKSSANDSGFALEGLGNSQNAVLFYAKGPIEVRVAYNHRDGFLSTQSNSTGGLPIYTKTAGQFDAQATYQINDNFSVFVEGTNLNDAKTQTYGLYANQFLSLVETGPRYAVGVRAKF</sequence>
<keyword evidence="14" id="KW-1185">Reference proteome</keyword>
<dbReference type="Proteomes" id="UP000013063">
    <property type="component" value="Unassembled WGS sequence"/>
</dbReference>
<evidence type="ECO:0000256" key="10">
    <source>
        <dbReference type="SAM" id="SignalP"/>
    </source>
</evidence>
<feature type="domain" description="TonB-dependent receptor-like beta-barrel" evidence="11">
    <location>
        <begin position="403"/>
        <end position="880"/>
    </location>
</feature>
<evidence type="ECO:0000256" key="9">
    <source>
        <dbReference type="RuleBase" id="RU003357"/>
    </source>
</evidence>
<keyword evidence="10" id="KW-0732">Signal</keyword>
<evidence type="ECO:0000256" key="8">
    <source>
        <dbReference type="PROSITE-ProRule" id="PRU01360"/>
    </source>
</evidence>
<dbReference type="Pfam" id="PF07715">
    <property type="entry name" value="Plug"/>
    <property type="match status" value="1"/>
</dbReference>
<dbReference type="SUPFAM" id="SSF56935">
    <property type="entry name" value="Porins"/>
    <property type="match status" value="1"/>
</dbReference>
<dbReference type="NCBIfam" id="TIGR01782">
    <property type="entry name" value="TonB-Xanth-Caul"/>
    <property type="match status" value="1"/>
</dbReference>
<comment type="caution">
    <text evidence="13">The sequence shown here is derived from an EMBL/GenBank/DDBJ whole genome shotgun (WGS) entry which is preliminary data.</text>
</comment>
<dbReference type="PANTHER" id="PTHR40980">
    <property type="entry name" value="PLUG DOMAIN-CONTAINING PROTEIN"/>
    <property type="match status" value="1"/>
</dbReference>
<evidence type="ECO:0000256" key="1">
    <source>
        <dbReference type="ARBA" id="ARBA00004571"/>
    </source>
</evidence>
<organism evidence="13 14">
    <name type="scientific">Caulobacter vibrioides OR37</name>
    <dbReference type="NCBI Taxonomy" id="1292034"/>
    <lineage>
        <taxon>Bacteria</taxon>
        <taxon>Pseudomonadati</taxon>
        <taxon>Pseudomonadota</taxon>
        <taxon>Alphaproteobacteria</taxon>
        <taxon>Caulobacterales</taxon>
        <taxon>Caulobacteraceae</taxon>
        <taxon>Caulobacter</taxon>
    </lineage>
</organism>
<reference evidence="13 14" key="1">
    <citation type="journal article" date="2013" name="Genome Announc.">
        <title>Draft Genome Sequence for Caulobacter sp. Strain OR37, a Bacterium Tolerant to Heavy Metals.</title>
        <authorList>
            <person name="Utturkar S.M."/>
            <person name="Bollmann A."/>
            <person name="Brzoska R.M."/>
            <person name="Klingeman D.M."/>
            <person name="Epstein S.E."/>
            <person name="Palumbo A.V."/>
            <person name="Brown S.D."/>
        </authorList>
    </citation>
    <scope>NUCLEOTIDE SEQUENCE [LARGE SCALE GENOMIC DNA]</scope>
    <source>
        <strain evidence="13 14">OR37</strain>
    </source>
</reference>
<evidence type="ECO:0000313" key="14">
    <source>
        <dbReference type="Proteomes" id="UP000013063"/>
    </source>
</evidence>
<dbReference type="PANTHER" id="PTHR40980:SF3">
    <property type="entry name" value="TONB-DEPENDENT RECEPTOR-LIKE BETA-BARREL DOMAIN-CONTAINING PROTEIN"/>
    <property type="match status" value="1"/>
</dbReference>
<dbReference type="InterPro" id="IPR012910">
    <property type="entry name" value="Plug_dom"/>
</dbReference>
<accession>R0ENF8</accession>
<protein>
    <submittedName>
        <fullName evidence="13">TonB-dependent receptor</fullName>
    </submittedName>
</protein>
<evidence type="ECO:0000256" key="2">
    <source>
        <dbReference type="ARBA" id="ARBA00022448"/>
    </source>
</evidence>
<dbReference type="InterPro" id="IPR037066">
    <property type="entry name" value="Plug_dom_sf"/>
</dbReference>
<gene>
    <name evidence="13" type="ORF">OR37_01534</name>
</gene>
<feature type="domain" description="TonB-dependent receptor plug" evidence="12">
    <location>
        <begin position="64"/>
        <end position="163"/>
    </location>
</feature>
<dbReference type="EMBL" id="APMP01000006">
    <property type="protein sequence ID" value="ENZ82597.1"/>
    <property type="molecule type" value="Genomic_DNA"/>
</dbReference>
<keyword evidence="3 8" id="KW-1134">Transmembrane beta strand</keyword>
<dbReference type="Pfam" id="PF00593">
    <property type="entry name" value="TonB_dep_Rec_b-barrel"/>
    <property type="match status" value="1"/>
</dbReference>
<evidence type="ECO:0000256" key="5">
    <source>
        <dbReference type="ARBA" id="ARBA00023077"/>
    </source>
</evidence>
<feature type="chain" id="PRO_5004339975" evidence="10">
    <location>
        <begin position="36"/>
        <end position="913"/>
    </location>
</feature>
<dbReference type="PROSITE" id="PS52016">
    <property type="entry name" value="TONB_DEPENDENT_REC_3"/>
    <property type="match status" value="1"/>
</dbReference>
<dbReference type="InterPro" id="IPR010104">
    <property type="entry name" value="TonB_rcpt_bac"/>
</dbReference>
<dbReference type="AlphaFoldDB" id="R0ENF8"/>
<dbReference type="InterPro" id="IPR039426">
    <property type="entry name" value="TonB-dep_rcpt-like"/>
</dbReference>
<evidence type="ECO:0000259" key="12">
    <source>
        <dbReference type="Pfam" id="PF07715"/>
    </source>
</evidence>